<dbReference type="EMBL" id="JAINUG010000143">
    <property type="protein sequence ID" value="KAJ8392788.1"/>
    <property type="molecule type" value="Genomic_DNA"/>
</dbReference>
<name>A0AAD7WDJ7_9TELE</name>
<accession>A0AAD7WDJ7</accession>
<reference evidence="2" key="1">
    <citation type="journal article" date="2023" name="Science">
        <title>Genome structures resolve the early diversification of teleost fishes.</title>
        <authorList>
            <person name="Parey E."/>
            <person name="Louis A."/>
            <person name="Montfort J."/>
            <person name="Bouchez O."/>
            <person name="Roques C."/>
            <person name="Iampietro C."/>
            <person name="Lluch J."/>
            <person name="Castinel A."/>
            <person name="Donnadieu C."/>
            <person name="Desvignes T."/>
            <person name="Floi Bucao C."/>
            <person name="Jouanno E."/>
            <person name="Wen M."/>
            <person name="Mejri S."/>
            <person name="Dirks R."/>
            <person name="Jansen H."/>
            <person name="Henkel C."/>
            <person name="Chen W.J."/>
            <person name="Zahm M."/>
            <person name="Cabau C."/>
            <person name="Klopp C."/>
            <person name="Thompson A.W."/>
            <person name="Robinson-Rechavi M."/>
            <person name="Braasch I."/>
            <person name="Lecointre G."/>
            <person name="Bobe J."/>
            <person name="Postlethwait J.H."/>
            <person name="Berthelot C."/>
            <person name="Roest Crollius H."/>
            <person name="Guiguen Y."/>
        </authorList>
    </citation>
    <scope>NUCLEOTIDE SEQUENCE</scope>
    <source>
        <strain evidence="2">NC1722</strain>
    </source>
</reference>
<organism evidence="2 3">
    <name type="scientific">Aldrovandia affinis</name>
    <dbReference type="NCBI Taxonomy" id="143900"/>
    <lineage>
        <taxon>Eukaryota</taxon>
        <taxon>Metazoa</taxon>
        <taxon>Chordata</taxon>
        <taxon>Craniata</taxon>
        <taxon>Vertebrata</taxon>
        <taxon>Euteleostomi</taxon>
        <taxon>Actinopterygii</taxon>
        <taxon>Neopterygii</taxon>
        <taxon>Teleostei</taxon>
        <taxon>Notacanthiformes</taxon>
        <taxon>Halosauridae</taxon>
        <taxon>Aldrovandia</taxon>
    </lineage>
</organism>
<proteinExistence type="predicted"/>
<comment type="caution">
    <text evidence="2">The sequence shown here is derived from an EMBL/GenBank/DDBJ whole genome shotgun (WGS) entry which is preliminary data.</text>
</comment>
<dbReference type="AlphaFoldDB" id="A0AAD7WDJ7"/>
<dbReference type="Proteomes" id="UP001221898">
    <property type="component" value="Unassembled WGS sequence"/>
</dbReference>
<keyword evidence="3" id="KW-1185">Reference proteome</keyword>
<evidence type="ECO:0000256" key="1">
    <source>
        <dbReference type="SAM" id="MobiDB-lite"/>
    </source>
</evidence>
<feature type="region of interest" description="Disordered" evidence="1">
    <location>
        <begin position="60"/>
        <end position="85"/>
    </location>
</feature>
<evidence type="ECO:0000313" key="3">
    <source>
        <dbReference type="Proteomes" id="UP001221898"/>
    </source>
</evidence>
<sequence length="139" mass="14831">MTERQAGEIAGIKVARSQRFLVCTHPSPREPGIAGDTSLCRLGPLSVAGALQFLYTRSPCGKSPYPSSAALRPETSRRDGSSFLRHAPSRRDVARSFVISPSVRPRSERLGAMAFPSRAEPMVACCLATGFKGDGLIGV</sequence>
<protein>
    <submittedName>
        <fullName evidence="2">Uncharacterized protein</fullName>
    </submittedName>
</protein>
<evidence type="ECO:0000313" key="2">
    <source>
        <dbReference type="EMBL" id="KAJ8392788.1"/>
    </source>
</evidence>
<gene>
    <name evidence="2" type="ORF">AAFF_G00072720</name>
</gene>